<dbReference type="Pfam" id="PF13041">
    <property type="entry name" value="PPR_2"/>
    <property type="match status" value="1"/>
</dbReference>
<dbReference type="InterPro" id="IPR011990">
    <property type="entry name" value="TPR-like_helical_dom_sf"/>
</dbReference>
<reference evidence="4" key="1">
    <citation type="journal article" date="2023" name="Nat. Commun.">
        <title>Diploid and tetraploid genomes of Acorus and the evolution of monocots.</title>
        <authorList>
            <person name="Ma L."/>
            <person name="Liu K.W."/>
            <person name="Li Z."/>
            <person name="Hsiao Y.Y."/>
            <person name="Qi Y."/>
            <person name="Fu T."/>
            <person name="Tang G.D."/>
            <person name="Zhang D."/>
            <person name="Sun W.H."/>
            <person name="Liu D.K."/>
            <person name="Li Y."/>
            <person name="Chen G.Z."/>
            <person name="Liu X.D."/>
            <person name="Liao X.Y."/>
            <person name="Jiang Y.T."/>
            <person name="Yu X."/>
            <person name="Hao Y."/>
            <person name="Huang J."/>
            <person name="Zhao X.W."/>
            <person name="Ke S."/>
            <person name="Chen Y.Y."/>
            <person name="Wu W.L."/>
            <person name="Hsu J.L."/>
            <person name="Lin Y.F."/>
            <person name="Huang M.D."/>
            <person name="Li C.Y."/>
            <person name="Huang L."/>
            <person name="Wang Z.W."/>
            <person name="Zhao X."/>
            <person name="Zhong W.Y."/>
            <person name="Peng D.H."/>
            <person name="Ahmad S."/>
            <person name="Lan S."/>
            <person name="Zhang J.S."/>
            <person name="Tsai W.C."/>
            <person name="Van de Peer Y."/>
            <person name="Liu Z.J."/>
        </authorList>
    </citation>
    <scope>NUCLEOTIDE SEQUENCE</scope>
    <source>
        <strain evidence="4">CP</strain>
    </source>
</reference>
<evidence type="ECO:0000313" key="4">
    <source>
        <dbReference type="EMBL" id="KAK1296119.1"/>
    </source>
</evidence>
<dbReference type="Gene3D" id="1.25.40.10">
    <property type="entry name" value="Tetratricopeptide repeat domain"/>
    <property type="match status" value="1"/>
</dbReference>
<protein>
    <recommendedName>
        <fullName evidence="6">Pentatricopeptide repeat-containing protein</fullName>
    </recommendedName>
</protein>
<dbReference type="NCBIfam" id="TIGR00756">
    <property type="entry name" value="PPR"/>
    <property type="match status" value="1"/>
</dbReference>
<accession>A0AAV9D5X4</accession>
<gene>
    <name evidence="4" type="ORF">QJS10_CPB15g01590</name>
</gene>
<keyword evidence="5" id="KW-1185">Reference proteome</keyword>
<feature type="repeat" description="PPR" evidence="3">
    <location>
        <begin position="291"/>
        <end position="325"/>
    </location>
</feature>
<dbReference type="PROSITE" id="PS51375">
    <property type="entry name" value="PPR"/>
    <property type="match status" value="1"/>
</dbReference>
<comment type="similarity">
    <text evidence="1">Belongs to the PPR family. P subfamily.</text>
</comment>
<dbReference type="PANTHER" id="PTHR47936:SF1">
    <property type="entry name" value="PENTATRICOPEPTIDE REPEAT-CONTAINING PROTEIN GUN1, CHLOROPLASTIC"/>
    <property type="match status" value="1"/>
</dbReference>
<comment type="caution">
    <text evidence="4">The sequence shown here is derived from an EMBL/GenBank/DDBJ whole genome shotgun (WGS) entry which is preliminary data.</text>
</comment>
<evidence type="ECO:0000256" key="3">
    <source>
        <dbReference type="PROSITE-ProRule" id="PRU00708"/>
    </source>
</evidence>
<dbReference type="EMBL" id="JAUJYO010000015">
    <property type="protein sequence ID" value="KAK1296119.1"/>
    <property type="molecule type" value="Genomic_DNA"/>
</dbReference>
<sequence>MEGRRGRDDEDGSRPYSLISKHTNHLISSTLLTILKGEIKKPQKSDPYHHRDIRDDQRITPSMLLRIMDLSPSSNHKHLLHFLLSSYENTETYGGSMNDNTLPFIIDHFLRRRDYSSISHLFFPNKFEPKSRKNRHHVKTQTPAGKLARGRTASVAVRGLIRACRPKEAVAVFKEVNIYYERYKIVADVAVELWSKGYTGHAGSVMRFYTCRYDDLASTIVEKLGPAAAVPVFNGMLHDILRRDTAADADDRTLISGCSSCGFGGKDYTLIDVREFEKVLIEMDAHGVPLNVKTFNIILYYLAKIQRADDARLLFQSMEQRGITPNSRTYVIMARAFYKARRFDEGDEMVMKAGSI</sequence>
<evidence type="ECO:0000256" key="2">
    <source>
        <dbReference type="ARBA" id="ARBA00022737"/>
    </source>
</evidence>
<dbReference type="Proteomes" id="UP001180020">
    <property type="component" value="Unassembled WGS sequence"/>
</dbReference>
<evidence type="ECO:0008006" key="6">
    <source>
        <dbReference type="Google" id="ProtNLM"/>
    </source>
</evidence>
<name>A0AAV9D5X4_ACOCL</name>
<dbReference type="AlphaFoldDB" id="A0AAV9D5X4"/>
<proteinExistence type="inferred from homology"/>
<dbReference type="InterPro" id="IPR002885">
    <property type="entry name" value="PPR_rpt"/>
</dbReference>
<evidence type="ECO:0000256" key="1">
    <source>
        <dbReference type="ARBA" id="ARBA00007626"/>
    </source>
</evidence>
<evidence type="ECO:0000313" key="5">
    <source>
        <dbReference type="Proteomes" id="UP001180020"/>
    </source>
</evidence>
<keyword evidence="2" id="KW-0677">Repeat</keyword>
<organism evidence="4 5">
    <name type="scientific">Acorus calamus</name>
    <name type="common">Sweet flag</name>
    <dbReference type="NCBI Taxonomy" id="4465"/>
    <lineage>
        <taxon>Eukaryota</taxon>
        <taxon>Viridiplantae</taxon>
        <taxon>Streptophyta</taxon>
        <taxon>Embryophyta</taxon>
        <taxon>Tracheophyta</taxon>
        <taxon>Spermatophyta</taxon>
        <taxon>Magnoliopsida</taxon>
        <taxon>Liliopsida</taxon>
        <taxon>Acoraceae</taxon>
        <taxon>Acorus</taxon>
    </lineage>
</organism>
<reference evidence="4" key="2">
    <citation type="submission" date="2023-06" db="EMBL/GenBank/DDBJ databases">
        <authorList>
            <person name="Ma L."/>
            <person name="Liu K.-W."/>
            <person name="Li Z."/>
            <person name="Hsiao Y.-Y."/>
            <person name="Qi Y."/>
            <person name="Fu T."/>
            <person name="Tang G."/>
            <person name="Zhang D."/>
            <person name="Sun W.-H."/>
            <person name="Liu D.-K."/>
            <person name="Li Y."/>
            <person name="Chen G.-Z."/>
            <person name="Liu X.-D."/>
            <person name="Liao X.-Y."/>
            <person name="Jiang Y.-T."/>
            <person name="Yu X."/>
            <person name="Hao Y."/>
            <person name="Huang J."/>
            <person name="Zhao X.-W."/>
            <person name="Ke S."/>
            <person name="Chen Y.-Y."/>
            <person name="Wu W.-L."/>
            <person name="Hsu J.-L."/>
            <person name="Lin Y.-F."/>
            <person name="Huang M.-D."/>
            <person name="Li C.-Y."/>
            <person name="Huang L."/>
            <person name="Wang Z.-W."/>
            <person name="Zhao X."/>
            <person name="Zhong W.-Y."/>
            <person name="Peng D.-H."/>
            <person name="Ahmad S."/>
            <person name="Lan S."/>
            <person name="Zhang J.-S."/>
            <person name="Tsai W.-C."/>
            <person name="Van De Peer Y."/>
            <person name="Liu Z.-J."/>
        </authorList>
    </citation>
    <scope>NUCLEOTIDE SEQUENCE</scope>
    <source>
        <strain evidence="4">CP</strain>
        <tissue evidence="4">Leaves</tissue>
    </source>
</reference>
<dbReference type="PANTHER" id="PTHR47936">
    <property type="entry name" value="PPR_LONG DOMAIN-CONTAINING PROTEIN"/>
    <property type="match status" value="1"/>
</dbReference>